<gene>
    <name evidence="2" type="ORF">Hypma_010582</name>
</gene>
<dbReference type="AlphaFoldDB" id="A0A369JJZ4"/>
<name>A0A369JJZ4_HYPMA</name>
<keyword evidence="3" id="KW-1185">Reference proteome</keyword>
<dbReference type="OrthoDB" id="2678231at2759"/>
<dbReference type="Proteomes" id="UP000076154">
    <property type="component" value="Unassembled WGS sequence"/>
</dbReference>
<protein>
    <submittedName>
        <fullName evidence="2">Uncharacterized protein</fullName>
    </submittedName>
</protein>
<dbReference type="InParanoid" id="A0A369JJZ4"/>
<comment type="caution">
    <text evidence="2">The sequence shown here is derived from an EMBL/GenBank/DDBJ whole genome shotgun (WGS) entry which is preliminary data.</text>
</comment>
<feature type="compositionally biased region" description="Acidic residues" evidence="1">
    <location>
        <begin position="80"/>
        <end position="91"/>
    </location>
</feature>
<evidence type="ECO:0000256" key="1">
    <source>
        <dbReference type="SAM" id="MobiDB-lite"/>
    </source>
</evidence>
<feature type="region of interest" description="Disordered" evidence="1">
    <location>
        <begin position="1"/>
        <end position="105"/>
    </location>
</feature>
<accession>A0A369JJZ4</accession>
<proteinExistence type="predicted"/>
<evidence type="ECO:0000313" key="3">
    <source>
        <dbReference type="Proteomes" id="UP000076154"/>
    </source>
</evidence>
<sequence>MSPPTKRQRISNGKPAMKSWGTTLAPTRKARGVGLGTPDRNVTRRIGQRTRWSDGRGRATPPKIVKRQPQPFTGHRGFDPTEDTYYDDEERESDHDTDGSQDDNEDSLFHWEEESTLFSDLLEESPDASDPKDRHLEALVDKLQPSFTQRGRELKKEIAETLVPTVNRVKALYHVLDTKVDRAYGRGILTFNDACKEMEALAIGEQVEVDAVWGAAQMTIEAALVELKDAYARRERLWTDFEKALNGIGAIYARFLTIPLLNPFLLFSFTTGIVEPTLETLKAVPAQVERTIAGLEKDARKLDKGDAAMASETEKKLKGLLSKIS</sequence>
<reference evidence="2" key="1">
    <citation type="submission" date="2018-04" db="EMBL/GenBank/DDBJ databases">
        <title>Whole genome sequencing of Hypsizygus marmoreus.</title>
        <authorList>
            <person name="Choi I.-G."/>
            <person name="Min B."/>
            <person name="Kim J.-G."/>
            <person name="Kim S."/>
            <person name="Oh Y.-L."/>
            <person name="Kong W.-S."/>
            <person name="Park H."/>
            <person name="Jeong J."/>
            <person name="Song E.-S."/>
        </authorList>
    </citation>
    <scope>NUCLEOTIDE SEQUENCE [LARGE SCALE GENOMIC DNA]</scope>
    <source>
        <strain evidence="2">51987-8</strain>
    </source>
</reference>
<evidence type="ECO:0000313" key="2">
    <source>
        <dbReference type="EMBL" id="RDB22168.1"/>
    </source>
</evidence>
<dbReference type="EMBL" id="LUEZ02000052">
    <property type="protein sequence ID" value="RDB22168.1"/>
    <property type="molecule type" value="Genomic_DNA"/>
</dbReference>
<organism evidence="2 3">
    <name type="scientific">Hypsizygus marmoreus</name>
    <name type="common">White beech mushroom</name>
    <name type="synonym">Agaricus marmoreus</name>
    <dbReference type="NCBI Taxonomy" id="39966"/>
    <lineage>
        <taxon>Eukaryota</taxon>
        <taxon>Fungi</taxon>
        <taxon>Dikarya</taxon>
        <taxon>Basidiomycota</taxon>
        <taxon>Agaricomycotina</taxon>
        <taxon>Agaricomycetes</taxon>
        <taxon>Agaricomycetidae</taxon>
        <taxon>Agaricales</taxon>
        <taxon>Tricholomatineae</taxon>
        <taxon>Lyophyllaceae</taxon>
        <taxon>Hypsizygus</taxon>
    </lineage>
</organism>